<evidence type="ECO:0000256" key="4">
    <source>
        <dbReference type="ARBA" id="ARBA00023136"/>
    </source>
</evidence>
<dbReference type="EMBL" id="BMIB01000002">
    <property type="protein sequence ID" value="GGH67655.1"/>
    <property type="molecule type" value="Genomic_DNA"/>
</dbReference>
<gene>
    <name evidence="7" type="ORF">GCM10011379_23160</name>
</gene>
<feature type="transmembrane region" description="Helical" evidence="5">
    <location>
        <begin position="82"/>
        <end position="100"/>
    </location>
</feature>
<protein>
    <recommendedName>
        <fullName evidence="6">GtrA/DPMS transmembrane domain-containing protein</fullName>
    </recommendedName>
</protein>
<dbReference type="GO" id="GO:0016020">
    <property type="term" value="C:membrane"/>
    <property type="evidence" value="ECO:0007669"/>
    <property type="project" value="UniProtKB-SubCell"/>
</dbReference>
<evidence type="ECO:0000256" key="2">
    <source>
        <dbReference type="ARBA" id="ARBA00022692"/>
    </source>
</evidence>
<name>A0A917IZ05_9BACT</name>
<sequence>MPLQTFRYAVCGGGNTALNLLIFAASYNYLFQKQVVYLPLGMAMEPHIAAYALAFMVTFPSGFYLSMFVVFPESHLRRRIQLFRYLLVVLGSVILNYLLLKTFVEVFHWYPTPSMILNTILVVTFSYVSQRYFSFRTKKTLNQEV</sequence>
<dbReference type="Pfam" id="PF04138">
    <property type="entry name" value="GtrA_DPMS_TM"/>
    <property type="match status" value="1"/>
</dbReference>
<dbReference type="GO" id="GO:0000271">
    <property type="term" value="P:polysaccharide biosynthetic process"/>
    <property type="evidence" value="ECO:0007669"/>
    <property type="project" value="InterPro"/>
</dbReference>
<keyword evidence="4 5" id="KW-0472">Membrane</keyword>
<feature type="transmembrane region" description="Helical" evidence="5">
    <location>
        <begin position="48"/>
        <end position="70"/>
    </location>
</feature>
<evidence type="ECO:0000256" key="3">
    <source>
        <dbReference type="ARBA" id="ARBA00022989"/>
    </source>
</evidence>
<dbReference type="Proteomes" id="UP000627292">
    <property type="component" value="Unassembled WGS sequence"/>
</dbReference>
<keyword evidence="8" id="KW-1185">Reference proteome</keyword>
<comment type="subcellular location">
    <subcellularLocation>
        <location evidence="1">Membrane</location>
        <topology evidence="1">Multi-pass membrane protein</topology>
    </subcellularLocation>
</comment>
<feature type="transmembrane region" description="Helical" evidence="5">
    <location>
        <begin position="106"/>
        <end position="128"/>
    </location>
</feature>
<accession>A0A917IZ05</accession>
<evidence type="ECO:0000256" key="1">
    <source>
        <dbReference type="ARBA" id="ARBA00004141"/>
    </source>
</evidence>
<dbReference type="InterPro" id="IPR007267">
    <property type="entry name" value="GtrA_DPMS_TM"/>
</dbReference>
<dbReference type="AlphaFoldDB" id="A0A917IZ05"/>
<keyword evidence="3 5" id="KW-1133">Transmembrane helix</keyword>
<proteinExistence type="predicted"/>
<reference evidence="7" key="1">
    <citation type="journal article" date="2014" name="Int. J. Syst. Evol. Microbiol.">
        <title>Complete genome sequence of Corynebacterium casei LMG S-19264T (=DSM 44701T), isolated from a smear-ripened cheese.</title>
        <authorList>
            <consortium name="US DOE Joint Genome Institute (JGI-PGF)"/>
            <person name="Walter F."/>
            <person name="Albersmeier A."/>
            <person name="Kalinowski J."/>
            <person name="Ruckert C."/>
        </authorList>
    </citation>
    <scope>NUCLEOTIDE SEQUENCE</scope>
    <source>
        <strain evidence="7">CGMCC 1.15290</strain>
    </source>
</reference>
<comment type="caution">
    <text evidence="7">The sequence shown here is derived from an EMBL/GenBank/DDBJ whole genome shotgun (WGS) entry which is preliminary data.</text>
</comment>
<reference evidence="7" key="2">
    <citation type="submission" date="2020-09" db="EMBL/GenBank/DDBJ databases">
        <authorList>
            <person name="Sun Q."/>
            <person name="Zhou Y."/>
        </authorList>
    </citation>
    <scope>NUCLEOTIDE SEQUENCE</scope>
    <source>
        <strain evidence="7">CGMCC 1.15290</strain>
    </source>
</reference>
<evidence type="ECO:0000256" key="5">
    <source>
        <dbReference type="SAM" id="Phobius"/>
    </source>
</evidence>
<feature type="transmembrane region" description="Helical" evidence="5">
    <location>
        <begin position="7"/>
        <end position="28"/>
    </location>
</feature>
<evidence type="ECO:0000313" key="8">
    <source>
        <dbReference type="Proteomes" id="UP000627292"/>
    </source>
</evidence>
<organism evidence="7 8">
    <name type="scientific">Filimonas zeae</name>
    <dbReference type="NCBI Taxonomy" id="1737353"/>
    <lineage>
        <taxon>Bacteria</taxon>
        <taxon>Pseudomonadati</taxon>
        <taxon>Bacteroidota</taxon>
        <taxon>Chitinophagia</taxon>
        <taxon>Chitinophagales</taxon>
        <taxon>Chitinophagaceae</taxon>
        <taxon>Filimonas</taxon>
    </lineage>
</organism>
<evidence type="ECO:0000259" key="6">
    <source>
        <dbReference type="Pfam" id="PF04138"/>
    </source>
</evidence>
<feature type="domain" description="GtrA/DPMS transmembrane" evidence="6">
    <location>
        <begin position="7"/>
        <end position="135"/>
    </location>
</feature>
<keyword evidence="2 5" id="KW-0812">Transmembrane</keyword>
<evidence type="ECO:0000313" key="7">
    <source>
        <dbReference type="EMBL" id="GGH67655.1"/>
    </source>
</evidence>